<dbReference type="NCBIfam" id="NF041568">
    <property type="entry name" value="Jag_EloR"/>
    <property type="match status" value="1"/>
</dbReference>
<dbReference type="PANTHER" id="PTHR35800">
    <property type="entry name" value="PROTEIN JAG"/>
    <property type="match status" value="1"/>
</dbReference>
<dbReference type="PANTHER" id="PTHR35800:SF1">
    <property type="entry name" value="RNA-BINDING PROTEIN KHPB"/>
    <property type="match status" value="1"/>
</dbReference>
<dbReference type="EMBL" id="PGVA01000021">
    <property type="protein sequence ID" value="PLR83349.1"/>
    <property type="molecule type" value="Genomic_DNA"/>
</dbReference>
<feature type="domain" description="R3H" evidence="7">
    <location>
        <begin position="140"/>
        <end position="206"/>
    </location>
</feature>
<dbReference type="InterPro" id="IPR032782">
    <property type="entry name" value="KhpB_N"/>
</dbReference>
<dbReference type="InterPro" id="IPR036867">
    <property type="entry name" value="R3H_dom_sf"/>
</dbReference>
<reference evidence="9 11" key="2">
    <citation type="submission" date="2017-12" db="EMBL/GenBank/DDBJ databases">
        <title>Comparative Functional Genomics of Dry Heat Resistant strains isolated from the Viking Spacecraft.</title>
        <authorList>
            <person name="Seuylemezian A."/>
            <person name="Cooper K."/>
            <person name="Vaishampayan P."/>
        </authorList>
    </citation>
    <scope>NUCLEOTIDE SEQUENCE [LARGE SCALE GENOMIC DNA]</scope>
    <source>
        <strain evidence="9 11">ATCC 29669</strain>
    </source>
</reference>
<comment type="domain">
    <text evidence="6">Has an N-terminal Jag-N domain and 2 RNA-binding domains (KH and R3H).</text>
</comment>
<dbReference type="HAMAP" id="MF_00867">
    <property type="entry name" value="KhpB"/>
    <property type="match status" value="1"/>
</dbReference>
<dbReference type="Pfam" id="PF14804">
    <property type="entry name" value="Jag_N"/>
    <property type="match status" value="1"/>
</dbReference>
<evidence type="ECO:0000256" key="3">
    <source>
        <dbReference type="ARBA" id="ARBA00022960"/>
    </source>
</evidence>
<keyword evidence="5 6" id="KW-0961">Cell wall biogenesis/degradation</keyword>
<evidence type="ECO:0000256" key="1">
    <source>
        <dbReference type="ARBA" id="ARBA00022490"/>
    </source>
</evidence>
<evidence type="ECO:0000259" key="7">
    <source>
        <dbReference type="PROSITE" id="PS51061"/>
    </source>
</evidence>
<keyword evidence="1 6" id="KW-0963">Cytoplasm</keyword>
<evidence type="ECO:0000313" key="8">
    <source>
        <dbReference type="EMBL" id="PLR83349.1"/>
    </source>
</evidence>
<dbReference type="InterPro" id="IPR038247">
    <property type="entry name" value="Jag_N_dom_sf"/>
</dbReference>
<evidence type="ECO:0000256" key="2">
    <source>
        <dbReference type="ARBA" id="ARBA00022884"/>
    </source>
</evidence>
<dbReference type="PROSITE" id="PS51061">
    <property type="entry name" value="R3H"/>
    <property type="match status" value="1"/>
</dbReference>
<comment type="subcellular location">
    <subcellularLocation>
        <location evidence="6">Cytoplasm</location>
    </subcellularLocation>
</comment>
<dbReference type="SMART" id="SM00393">
    <property type="entry name" value="R3H"/>
    <property type="match status" value="1"/>
</dbReference>
<dbReference type="Gene3D" id="3.30.30.80">
    <property type="entry name" value="probable RNA-binding protein from clostridium symbiosum atcc 14940"/>
    <property type="match status" value="1"/>
</dbReference>
<dbReference type="GO" id="GO:0009252">
    <property type="term" value="P:peptidoglycan biosynthetic process"/>
    <property type="evidence" value="ECO:0007669"/>
    <property type="project" value="UniProtKB-UniRule"/>
</dbReference>
<name>A0A2N5GMW5_9BACI</name>
<dbReference type="InterPro" id="IPR039247">
    <property type="entry name" value="KhpB"/>
</dbReference>
<protein>
    <recommendedName>
        <fullName evidence="6">RNA-binding protein KhpB</fullName>
    </recommendedName>
    <alternativeName>
        <fullName evidence="6">RNA-binding protein EloR</fullName>
    </alternativeName>
</protein>
<organism evidence="8 10">
    <name type="scientific">Bacillus canaveralius</name>
    <dbReference type="NCBI Taxonomy" id="1403243"/>
    <lineage>
        <taxon>Bacteria</taxon>
        <taxon>Bacillati</taxon>
        <taxon>Bacillota</taxon>
        <taxon>Bacilli</taxon>
        <taxon>Bacillales</taxon>
        <taxon>Bacillaceae</taxon>
        <taxon>Bacillus</taxon>
    </lineage>
</organism>
<comment type="function">
    <text evidence="6">A probable RNA chaperone. Forms a complex with KhpA which binds to cellular RNA and controls its expression. Plays a role in peptidoglycan (PG) homeostasis and cell length regulation.</text>
</comment>
<keyword evidence="4 6" id="KW-0143">Chaperone</keyword>
<dbReference type="Gene3D" id="3.30.300.20">
    <property type="match status" value="1"/>
</dbReference>
<feature type="region of interest" description="Jag_N domain" evidence="6">
    <location>
        <begin position="5"/>
        <end position="55"/>
    </location>
</feature>
<dbReference type="GO" id="GO:0005737">
    <property type="term" value="C:cytoplasm"/>
    <property type="evidence" value="ECO:0007669"/>
    <property type="project" value="UniProtKB-SubCell"/>
</dbReference>
<dbReference type="GO" id="GO:0003723">
    <property type="term" value="F:RNA binding"/>
    <property type="evidence" value="ECO:0007669"/>
    <property type="project" value="UniProtKB-UniRule"/>
</dbReference>
<dbReference type="SMART" id="SM01245">
    <property type="entry name" value="Jag_N"/>
    <property type="match status" value="1"/>
</dbReference>
<dbReference type="SUPFAM" id="SSF82708">
    <property type="entry name" value="R3H domain"/>
    <property type="match status" value="1"/>
</dbReference>
<evidence type="ECO:0000313" key="9">
    <source>
        <dbReference type="EMBL" id="PLR94201.1"/>
    </source>
</evidence>
<dbReference type="GO" id="GO:0071555">
    <property type="term" value="P:cell wall organization"/>
    <property type="evidence" value="ECO:0007669"/>
    <property type="project" value="UniProtKB-KW"/>
</dbReference>
<dbReference type="InterPro" id="IPR001374">
    <property type="entry name" value="R3H_dom"/>
</dbReference>
<dbReference type="InterPro" id="IPR038008">
    <property type="entry name" value="Jag_KH"/>
</dbReference>
<evidence type="ECO:0000256" key="6">
    <source>
        <dbReference type="HAMAP-Rule" id="MF_00867"/>
    </source>
</evidence>
<proteinExistence type="inferred from homology"/>
<sequence>MKQVTATGRTVNEAVESALAQLNTSKDRIDITIMDEGKKGVFGFFWSRPAIVKATVKIDPIEEAKTFLIDVSKKMGAAIEIEVIREGKQIQFILSGEKIALLIGKRGQTLNSLQYLTQLVINRFSDQYLTVLLDAEDYRTRRNETLIQLAERLAQKALRTGQNVALEPMPSYERKVIHTALVNNYRIRTYSDGNEPHRHIVISPVTQEKQSVTKR</sequence>
<dbReference type="GO" id="GO:0008360">
    <property type="term" value="P:regulation of cell shape"/>
    <property type="evidence" value="ECO:0007669"/>
    <property type="project" value="UniProtKB-KW"/>
</dbReference>
<evidence type="ECO:0000256" key="4">
    <source>
        <dbReference type="ARBA" id="ARBA00023186"/>
    </source>
</evidence>
<dbReference type="InterPro" id="IPR034079">
    <property type="entry name" value="R3H_KhpB"/>
</dbReference>
<dbReference type="AlphaFoldDB" id="A0A2N5GMW5"/>
<dbReference type="RefSeq" id="WP_101577097.1">
    <property type="nucleotide sequence ID" value="NZ_PGVA01000021.1"/>
</dbReference>
<dbReference type="InterPro" id="IPR015946">
    <property type="entry name" value="KH_dom-like_a/b"/>
</dbReference>
<dbReference type="OrthoDB" id="9794483at2"/>
<reference evidence="8 10" key="1">
    <citation type="submission" date="2017-11" db="EMBL/GenBank/DDBJ databases">
        <title>Comparitive Functional Genomics of Dry Heat Resistant strains isolated from the Viking Spacecraft.</title>
        <authorList>
            <person name="Seuylemezian A."/>
            <person name="Cooper K."/>
            <person name="Vaishampayan P."/>
        </authorList>
    </citation>
    <scope>NUCLEOTIDE SEQUENCE [LARGE SCALE GENOMIC DNA]</scope>
    <source>
        <strain evidence="8 10">M4.6</strain>
    </source>
</reference>
<gene>
    <name evidence="6" type="primary">khpB</name>
    <name evidence="6" type="synonym">eloR</name>
    <name evidence="8" type="ORF">CU635_09315</name>
    <name evidence="9" type="ORF">CVD25_16540</name>
</gene>
<comment type="subunit">
    <text evidence="6">Forms a complex with KhpA.</text>
</comment>
<comment type="similarity">
    <text evidence="6">Belongs to the KhpB RNA-binding protein family.</text>
</comment>
<keyword evidence="2 6" id="KW-0694">RNA-binding</keyword>
<dbReference type="CDD" id="cd02414">
    <property type="entry name" value="KH-II_Jag"/>
    <property type="match status" value="1"/>
</dbReference>
<accession>A0A2N5GMW5</accession>
<dbReference type="Pfam" id="PF13083">
    <property type="entry name" value="KH_KhpA-B"/>
    <property type="match status" value="1"/>
</dbReference>
<dbReference type="Proteomes" id="UP000234951">
    <property type="component" value="Unassembled WGS sequence"/>
</dbReference>
<keyword evidence="11" id="KW-1185">Reference proteome</keyword>
<evidence type="ECO:0000313" key="11">
    <source>
        <dbReference type="Proteomes" id="UP000235114"/>
    </source>
</evidence>
<dbReference type="EMBL" id="PGVD01000049">
    <property type="protein sequence ID" value="PLR94201.1"/>
    <property type="molecule type" value="Genomic_DNA"/>
</dbReference>
<keyword evidence="3 6" id="KW-0133">Cell shape</keyword>
<comment type="caution">
    <text evidence="8">The sequence shown here is derived from an EMBL/GenBank/DDBJ whole genome shotgun (WGS) entry which is preliminary data.</text>
</comment>
<dbReference type="Gene3D" id="3.30.1370.50">
    <property type="entry name" value="R3H-like domain"/>
    <property type="match status" value="1"/>
</dbReference>
<dbReference type="Proteomes" id="UP000235114">
    <property type="component" value="Unassembled WGS sequence"/>
</dbReference>
<evidence type="ECO:0000256" key="5">
    <source>
        <dbReference type="ARBA" id="ARBA00023316"/>
    </source>
</evidence>
<dbReference type="CDD" id="cd02644">
    <property type="entry name" value="R3H_jag"/>
    <property type="match status" value="1"/>
</dbReference>
<dbReference type="Pfam" id="PF01424">
    <property type="entry name" value="R3H"/>
    <property type="match status" value="1"/>
</dbReference>
<evidence type="ECO:0000313" key="10">
    <source>
        <dbReference type="Proteomes" id="UP000234951"/>
    </source>
</evidence>